<dbReference type="GO" id="GO:0000151">
    <property type="term" value="C:ubiquitin ligase complex"/>
    <property type="evidence" value="ECO:0007669"/>
    <property type="project" value="TreeGrafter"/>
</dbReference>
<evidence type="ECO:0000313" key="2">
    <source>
        <dbReference type="Proteomes" id="UP000510647"/>
    </source>
</evidence>
<dbReference type="AlphaFoldDB" id="A0A7H9HRK9"/>
<evidence type="ECO:0000313" key="1">
    <source>
        <dbReference type="EMBL" id="QLQ79990.1"/>
    </source>
</evidence>
<proteinExistence type="predicted"/>
<accession>A0A7H9HRK9</accession>
<dbReference type="GO" id="GO:0005829">
    <property type="term" value="C:cytosol"/>
    <property type="evidence" value="ECO:0007669"/>
    <property type="project" value="TreeGrafter"/>
</dbReference>
<dbReference type="InterPro" id="IPR019193">
    <property type="entry name" value="UBQ-conj_enz_E2-bd_prot"/>
</dbReference>
<dbReference type="GO" id="GO:0043161">
    <property type="term" value="P:proteasome-mediated ubiquitin-dependent protein catabolic process"/>
    <property type="evidence" value="ECO:0007669"/>
    <property type="project" value="TreeGrafter"/>
</dbReference>
<name>A0A7H9HRK9_9SACH</name>
<dbReference type="PANTHER" id="PTHR31531">
    <property type="entry name" value="E3 UBIQUITIN-PROTEIN LIGASE E3D FAMILY MEMBER"/>
    <property type="match status" value="1"/>
</dbReference>
<reference evidence="1 2" key="1">
    <citation type="submission" date="2020-06" db="EMBL/GenBank/DDBJ databases">
        <title>The yeast mating-type switching endonuclease HO is a domesticated member of an unorthodox homing genetic element family.</title>
        <authorList>
            <person name="Coughlan A.Y."/>
            <person name="Lombardi L."/>
            <person name="Braun-Galleani S."/>
            <person name="Martos A.R."/>
            <person name="Galeote V."/>
            <person name="Bigey F."/>
            <person name="Dequin S."/>
            <person name="Byrne K.P."/>
            <person name="Wolfe K.H."/>
        </authorList>
    </citation>
    <scope>NUCLEOTIDE SEQUENCE [LARGE SCALE GENOMIC DNA]</scope>
    <source>
        <strain evidence="1 2">CBS2947</strain>
    </source>
</reference>
<dbReference type="GO" id="GO:0006513">
    <property type="term" value="P:protein monoubiquitination"/>
    <property type="evidence" value="ECO:0007669"/>
    <property type="project" value="TreeGrafter"/>
</dbReference>
<organism evidence="1 2">
    <name type="scientific">Torulaspora globosa</name>
    <dbReference type="NCBI Taxonomy" id="48254"/>
    <lineage>
        <taxon>Eukaryota</taxon>
        <taxon>Fungi</taxon>
        <taxon>Dikarya</taxon>
        <taxon>Ascomycota</taxon>
        <taxon>Saccharomycotina</taxon>
        <taxon>Saccharomycetes</taxon>
        <taxon>Saccharomycetales</taxon>
        <taxon>Saccharomycetaceae</taxon>
        <taxon>Torulaspora</taxon>
    </lineage>
</organism>
<keyword evidence="2" id="KW-1185">Reference proteome</keyword>
<dbReference type="Pfam" id="PF09814">
    <property type="entry name" value="HECT_2"/>
    <property type="match status" value="1"/>
</dbReference>
<protein>
    <recommendedName>
        <fullName evidence="3">HECT-type E3 ubiquitin transferase E3D</fullName>
    </recommendedName>
</protein>
<evidence type="ECO:0008006" key="3">
    <source>
        <dbReference type="Google" id="ProtNLM"/>
    </source>
</evidence>
<dbReference type="GO" id="GO:0061630">
    <property type="term" value="F:ubiquitin protein ligase activity"/>
    <property type="evidence" value="ECO:0007669"/>
    <property type="project" value="TreeGrafter"/>
</dbReference>
<dbReference type="GO" id="GO:0031624">
    <property type="term" value="F:ubiquitin conjugating enzyme binding"/>
    <property type="evidence" value="ECO:0007669"/>
    <property type="project" value="TreeGrafter"/>
</dbReference>
<dbReference type="Proteomes" id="UP000510647">
    <property type="component" value="Chromosome 3"/>
</dbReference>
<dbReference type="OrthoDB" id="386949at2759"/>
<dbReference type="EMBL" id="CP059269">
    <property type="protein sequence ID" value="QLQ79990.1"/>
    <property type="molecule type" value="Genomic_DNA"/>
</dbReference>
<dbReference type="GO" id="GO:0051865">
    <property type="term" value="P:protein autoubiquitination"/>
    <property type="evidence" value="ECO:0007669"/>
    <property type="project" value="TreeGrafter"/>
</dbReference>
<dbReference type="GO" id="GO:0005634">
    <property type="term" value="C:nucleus"/>
    <property type="evidence" value="ECO:0007669"/>
    <property type="project" value="TreeGrafter"/>
</dbReference>
<dbReference type="PANTHER" id="PTHR31531:SF2">
    <property type="entry name" value="E3 UBIQUITIN-PROTEIN LIGASE E3D"/>
    <property type="match status" value="1"/>
</dbReference>
<gene>
    <name evidence="1" type="ORF">HG537_0C06390</name>
</gene>
<dbReference type="GO" id="GO:0000209">
    <property type="term" value="P:protein polyubiquitination"/>
    <property type="evidence" value="ECO:0007669"/>
    <property type="project" value="TreeGrafter"/>
</dbReference>
<sequence length="356" mass="40537">MALAGVTFVVEHLPRIGATSVVLEGVSRAKFSLFGGQKLQVEDETGRLTSICLPTEIVTDEPLKIVEKSPNCYSLRLKSRPQDLAAYQTACKAQNIVMSLPEGKWCKKELLESGSFRLRCLGCEFDIIDERNCNKLSELPSEFWQELMDYWHCHKPHQPSQEIWYSARYNSLQPAVGEVVIGGSFFLAQPDTFASRTKASNGLVQCARCLATIGDETKDKLYKIRKWQVFLSTSEHEKDVFPPEQDVVFTLLNLLKGYSTRYVLLSSKESQIVVWIFAIGLDVTLSNNMVLKNCIKILFRERMPEEEMKKHNIEKVEIEDLPMQSFMQSLQYYNGLLPSSANSFGEWRVSYATFAK</sequence>
<dbReference type="GO" id="GO:0030332">
    <property type="term" value="F:cyclin binding"/>
    <property type="evidence" value="ECO:0007669"/>
    <property type="project" value="TreeGrafter"/>
</dbReference>